<dbReference type="InParanoid" id="H2XMC7"/>
<feature type="compositionally biased region" description="Basic and acidic residues" evidence="1">
    <location>
        <begin position="35"/>
        <end position="47"/>
    </location>
</feature>
<proteinExistence type="predicted"/>
<dbReference type="EMBL" id="EAAA01002385">
    <property type="status" value="NOT_ANNOTATED_CDS"/>
    <property type="molecule type" value="Genomic_DNA"/>
</dbReference>
<organism evidence="2 3">
    <name type="scientific">Ciona intestinalis</name>
    <name type="common">Transparent sea squirt</name>
    <name type="synonym">Ascidia intestinalis</name>
    <dbReference type="NCBI Taxonomy" id="7719"/>
    <lineage>
        <taxon>Eukaryota</taxon>
        <taxon>Metazoa</taxon>
        <taxon>Chordata</taxon>
        <taxon>Tunicata</taxon>
        <taxon>Ascidiacea</taxon>
        <taxon>Phlebobranchia</taxon>
        <taxon>Cionidae</taxon>
        <taxon>Ciona</taxon>
    </lineage>
</organism>
<reference evidence="2" key="3">
    <citation type="submission" date="2025-08" db="UniProtKB">
        <authorList>
            <consortium name="Ensembl"/>
        </authorList>
    </citation>
    <scope>IDENTIFICATION</scope>
</reference>
<reference evidence="2" key="2">
    <citation type="journal article" date="2008" name="Genome Biol.">
        <title>Improved genome assembly and evidence-based global gene model set for the chordate Ciona intestinalis: new insight into intron and operon populations.</title>
        <authorList>
            <person name="Satou Y."/>
            <person name="Mineta K."/>
            <person name="Ogasawara M."/>
            <person name="Sasakura Y."/>
            <person name="Shoguchi E."/>
            <person name="Ueno K."/>
            <person name="Yamada L."/>
            <person name="Matsumoto J."/>
            <person name="Wasserscheid J."/>
            <person name="Dewar K."/>
            <person name="Wiley G.B."/>
            <person name="Macmil S.L."/>
            <person name="Roe B.A."/>
            <person name="Zeller R.W."/>
            <person name="Hastings K.E."/>
            <person name="Lemaire P."/>
            <person name="Lindquist E."/>
            <person name="Endo T."/>
            <person name="Hotta K."/>
            <person name="Inaba K."/>
        </authorList>
    </citation>
    <scope>NUCLEOTIDE SEQUENCE [LARGE SCALE GENOMIC DNA]</scope>
    <source>
        <strain evidence="2">wild type</strain>
    </source>
</reference>
<dbReference type="AlphaFoldDB" id="H2XMC7"/>
<accession>H2XMC7</accession>
<sequence length="55" mass="6078">MYPFLKSWIEAKQKSSNVSQLPDMTSYTSMNGDASHLHMDDTARKSDPGPGYPAS</sequence>
<dbReference type="Ensembl" id="ENSCINT00000030728.1">
    <property type="protein sequence ID" value="ENSCINP00000030810.1"/>
    <property type="gene ID" value="ENSCING00000018039.1"/>
</dbReference>
<evidence type="ECO:0000256" key="1">
    <source>
        <dbReference type="SAM" id="MobiDB-lite"/>
    </source>
</evidence>
<keyword evidence="3" id="KW-1185">Reference proteome</keyword>
<reference evidence="2" key="4">
    <citation type="submission" date="2025-09" db="UniProtKB">
        <authorList>
            <consortium name="Ensembl"/>
        </authorList>
    </citation>
    <scope>IDENTIFICATION</scope>
</reference>
<feature type="region of interest" description="Disordered" evidence="1">
    <location>
        <begin position="15"/>
        <end position="55"/>
    </location>
</feature>
<feature type="compositionally biased region" description="Polar residues" evidence="1">
    <location>
        <begin position="15"/>
        <end position="32"/>
    </location>
</feature>
<reference evidence="3" key="1">
    <citation type="journal article" date="2002" name="Science">
        <title>The draft genome of Ciona intestinalis: insights into chordate and vertebrate origins.</title>
        <authorList>
            <person name="Dehal P."/>
            <person name="Satou Y."/>
            <person name="Campbell R.K."/>
            <person name="Chapman J."/>
            <person name="Degnan B."/>
            <person name="De Tomaso A."/>
            <person name="Davidson B."/>
            <person name="Di Gregorio A."/>
            <person name="Gelpke M."/>
            <person name="Goodstein D.M."/>
            <person name="Harafuji N."/>
            <person name="Hastings K.E."/>
            <person name="Ho I."/>
            <person name="Hotta K."/>
            <person name="Huang W."/>
            <person name="Kawashima T."/>
            <person name="Lemaire P."/>
            <person name="Martinez D."/>
            <person name="Meinertzhagen I.A."/>
            <person name="Necula S."/>
            <person name="Nonaka M."/>
            <person name="Putnam N."/>
            <person name="Rash S."/>
            <person name="Saiga H."/>
            <person name="Satake M."/>
            <person name="Terry A."/>
            <person name="Yamada L."/>
            <person name="Wang H.G."/>
            <person name="Awazu S."/>
            <person name="Azumi K."/>
            <person name="Boore J."/>
            <person name="Branno M."/>
            <person name="Chin-Bow S."/>
            <person name="DeSantis R."/>
            <person name="Doyle S."/>
            <person name="Francino P."/>
            <person name="Keys D.N."/>
            <person name="Haga S."/>
            <person name="Hayashi H."/>
            <person name="Hino K."/>
            <person name="Imai K.S."/>
            <person name="Inaba K."/>
            <person name="Kano S."/>
            <person name="Kobayashi K."/>
            <person name="Kobayashi M."/>
            <person name="Lee B.I."/>
            <person name="Makabe K.W."/>
            <person name="Manohar C."/>
            <person name="Matassi G."/>
            <person name="Medina M."/>
            <person name="Mochizuki Y."/>
            <person name="Mount S."/>
            <person name="Morishita T."/>
            <person name="Miura S."/>
            <person name="Nakayama A."/>
            <person name="Nishizaka S."/>
            <person name="Nomoto H."/>
            <person name="Ohta F."/>
            <person name="Oishi K."/>
            <person name="Rigoutsos I."/>
            <person name="Sano M."/>
            <person name="Sasaki A."/>
            <person name="Sasakura Y."/>
            <person name="Shoguchi E."/>
            <person name="Shin-i T."/>
            <person name="Spagnuolo A."/>
            <person name="Stainier D."/>
            <person name="Suzuki M.M."/>
            <person name="Tassy O."/>
            <person name="Takatori N."/>
            <person name="Tokuoka M."/>
            <person name="Yagi K."/>
            <person name="Yoshizaki F."/>
            <person name="Wada S."/>
            <person name="Zhang C."/>
            <person name="Hyatt P.D."/>
            <person name="Larimer F."/>
            <person name="Detter C."/>
            <person name="Doggett N."/>
            <person name="Glavina T."/>
            <person name="Hawkins T."/>
            <person name="Richardson P."/>
            <person name="Lucas S."/>
            <person name="Kohara Y."/>
            <person name="Levine M."/>
            <person name="Satoh N."/>
            <person name="Rokhsar D.S."/>
        </authorList>
    </citation>
    <scope>NUCLEOTIDE SEQUENCE [LARGE SCALE GENOMIC DNA]</scope>
</reference>
<evidence type="ECO:0000313" key="2">
    <source>
        <dbReference type="Ensembl" id="ENSCINP00000030810.1"/>
    </source>
</evidence>
<protein>
    <submittedName>
        <fullName evidence="2">Uncharacterized protein</fullName>
    </submittedName>
</protein>
<name>H2XMC7_CIOIN</name>
<dbReference type="HOGENOM" id="CLU_3037537_0_0_1"/>
<evidence type="ECO:0000313" key="3">
    <source>
        <dbReference type="Proteomes" id="UP000008144"/>
    </source>
</evidence>
<dbReference type="Proteomes" id="UP000008144">
    <property type="component" value="Chromosome 7"/>
</dbReference>